<feature type="transmembrane region" description="Helical" evidence="2">
    <location>
        <begin position="43"/>
        <end position="76"/>
    </location>
</feature>
<protein>
    <recommendedName>
        <fullName evidence="5">AtpZ/AtpI family protein</fullName>
    </recommendedName>
</protein>
<comment type="caution">
    <text evidence="3">The sequence shown here is derived from an EMBL/GenBank/DDBJ whole genome shotgun (WGS) entry which is preliminary data.</text>
</comment>
<sequence>MDEHSPKPANRYEKAAEQDRRQQREAAQEILAEPLGSFTVKQLAWGALGFALGLVLANLTWAVVNLVVFTAAGFVGRAYLRHRYGREEPRRDA</sequence>
<gene>
    <name evidence="3" type="ORF">ABQ292_05100</name>
</gene>
<keyword evidence="4" id="KW-1185">Reference proteome</keyword>
<evidence type="ECO:0000313" key="4">
    <source>
        <dbReference type="Proteomes" id="UP001560045"/>
    </source>
</evidence>
<keyword evidence="2" id="KW-0812">Transmembrane</keyword>
<evidence type="ECO:0000256" key="1">
    <source>
        <dbReference type="SAM" id="MobiDB-lite"/>
    </source>
</evidence>
<dbReference type="RefSeq" id="WP_369203898.1">
    <property type="nucleotide sequence ID" value="NZ_JBFNXQ010000009.1"/>
</dbReference>
<dbReference type="Proteomes" id="UP001560045">
    <property type="component" value="Unassembled WGS sequence"/>
</dbReference>
<dbReference type="EMBL" id="JBFNXQ010000009">
    <property type="protein sequence ID" value="MEX5717745.1"/>
    <property type="molecule type" value="Genomic_DNA"/>
</dbReference>
<accession>A0ABV3XB05</accession>
<name>A0ABV3XB05_9ACTN</name>
<evidence type="ECO:0000313" key="3">
    <source>
        <dbReference type="EMBL" id="MEX5717745.1"/>
    </source>
</evidence>
<proteinExistence type="predicted"/>
<reference evidence="3 4" key="1">
    <citation type="submission" date="2024-06" db="EMBL/GenBank/DDBJ databases">
        <title>Draft genome sequence of Geodermatophilus badlandi, a novel member of the Geodermatophilaceae isolated from badland sedimentary rocks in the Red desert, Wyoming, USA.</title>
        <authorList>
            <person name="Ben Tekaya S."/>
            <person name="Nouioui I."/>
            <person name="Flores G.M."/>
            <person name="Shaal M.N."/>
            <person name="Bredoire F."/>
            <person name="Basile F."/>
            <person name="Van Diepen L."/>
            <person name="Ward N.L."/>
        </authorList>
    </citation>
    <scope>NUCLEOTIDE SEQUENCE [LARGE SCALE GENOMIC DNA]</scope>
    <source>
        <strain evidence="3 4">WL48A</strain>
    </source>
</reference>
<feature type="region of interest" description="Disordered" evidence="1">
    <location>
        <begin position="1"/>
        <end position="25"/>
    </location>
</feature>
<keyword evidence="2" id="KW-1133">Transmembrane helix</keyword>
<evidence type="ECO:0008006" key="5">
    <source>
        <dbReference type="Google" id="ProtNLM"/>
    </source>
</evidence>
<organism evidence="3 4">
    <name type="scientific">Geodermatophilus maliterrae</name>
    <dbReference type="NCBI Taxonomy" id="3162531"/>
    <lineage>
        <taxon>Bacteria</taxon>
        <taxon>Bacillati</taxon>
        <taxon>Actinomycetota</taxon>
        <taxon>Actinomycetes</taxon>
        <taxon>Geodermatophilales</taxon>
        <taxon>Geodermatophilaceae</taxon>
        <taxon>Geodermatophilus</taxon>
    </lineage>
</organism>
<keyword evidence="2" id="KW-0472">Membrane</keyword>
<evidence type="ECO:0000256" key="2">
    <source>
        <dbReference type="SAM" id="Phobius"/>
    </source>
</evidence>